<dbReference type="Gene3D" id="1.10.530.10">
    <property type="match status" value="1"/>
</dbReference>
<evidence type="ECO:0000313" key="1">
    <source>
        <dbReference type="EMBL" id="AHX00982.1"/>
    </source>
</evidence>
<protein>
    <submittedName>
        <fullName evidence="1">Uncharacterized protein</fullName>
    </submittedName>
</protein>
<dbReference type="Proteomes" id="UP000024335">
    <property type="component" value="Segment"/>
</dbReference>
<dbReference type="OrthoDB" id="4064at10239"/>
<dbReference type="RefSeq" id="YP_009043701.1">
    <property type="nucleotide sequence ID" value="NC_024367.1"/>
</dbReference>
<dbReference type="KEGG" id="vg:19686225"/>
<gene>
    <name evidence="1" type="ORF">DFL12P1_0021</name>
</gene>
<evidence type="ECO:0000313" key="2">
    <source>
        <dbReference type="Proteomes" id="UP000024335"/>
    </source>
</evidence>
<name>A0A023NGA9_9CAUD</name>
<accession>A0A023NGA9</accession>
<sequence>MANSDPRLQWRQLQVSSPNVSGLMAQVRGGINDAASAAEGILGRYQEGAELKAENELIRRIGGMDQDQLRTAFNSGAFDDLNLGENGLRTLNEAMGARADIRSTNVNSDRTQASIGWGNDANSRANAAEGRSATRFGWETDEYNRGQAQQDWLENNAGAFFDAERGALTGGTAFSAHIDRTESGGASDQYDTLYGHRNRNNGVRVSQMTLGEAGRFASPDGQYGQSVNAEIGRVATPMGKFQIVGSTLRGLQRDLDLPDDVPFSAPVQEQLGLYLAQQRVMGPRSRESMRAGLRSEWEGFKNVSDAELDVMIDEIRSMPLVNRESILAAAAGGPPATPGQPAAQPFERPRNQSIQTGFGGDAFTAAMAASGQFTPQEILGQVNPLREAGQRGDELIRQEDAAATADLVTGITQNVVSSDGFTPGDAAGAQTAIQEQLLQTGEYSTSEAADLAAAAIANIEADSALNAEFNRGRSTEAQNAVINEALGNAMKQANRGLQGTDQYRALSDIPRYEENPAGSLEADLGIADDPQTPSNYRSEDLRRMVNDLAAHYKVPPAVMAVAMRDAYNPDPGFINGEDTWHGLGWDLTRNSLENRFDRAAVEAAVAQLTPERQAEFDRAQSELTINETRLQQNASQQRQIIGQMNRFEASGNTDDPRYQTLRERLDRLIQDAATISRADGNLDGR</sequence>
<proteinExistence type="predicted"/>
<dbReference type="EMBL" id="KJ621082">
    <property type="protein sequence ID" value="AHX00982.1"/>
    <property type="molecule type" value="Genomic_DNA"/>
</dbReference>
<reference evidence="1" key="1">
    <citation type="submission" date="2014-05" db="EMBL/GenBank/DDBJ databases">
        <title>Complete genome sequence of bacteriophage DFL12phi1, which infects Dinoroseobacter shibae.</title>
        <authorList>
            <person name="Ji J."/>
            <person name="Zhang R."/>
            <person name="Jiao N."/>
        </authorList>
    </citation>
    <scope>NUCLEOTIDE SEQUENCE [LARGE SCALE GENOMIC DNA]</scope>
</reference>
<organism evidence="1 2">
    <name type="scientific">Dinoroseobacter phage DFL12phi1</name>
    <dbReference type="NCBI Taxonomy" id="1477404"/>
    <lineage>
        <taxon>Viruses</taxon>
        <taxon>Duplodnaviria</taxon>
        <taxon>Heunggongvirae</taxon>
        <taxon>Uroviricota</taxon>
        <taxon>Caudoviricetes</taxon>
        <taxon>Schitoviridae</taxon>
        <taxon>Rhodovirinae</taxon>
        <taxon>Baltimorevirus</taxon>
        <taxon>Baltimorevirus DFL12</taxon>
    </lineage>
</organism>
<keyword evidence="2" id="KW-1185">Reference proteome</keyword>
<dbReference type="GeneID" id="19686225"/>